<dbReference type="Proteomes" id="UP000265520">
    <property type="component" value="Unassembled WGS sequence"/>
</dbReference>
<evidence type="ECO:0000256" key="1">
    <source>
        <dbReference type="SAM" id="MobiDB-lite"/>
    </source>
</evidence>
<protein>
    <submittedName>
        <fullName evidence="2">Uncharacterized protein</fullName>
    </submittedName>
</protein>
<sequence>MVQLTTMKMRGGNGSAGDHGDGGGGSQRGREISSEREIRF</sequence>
<feature type="compositionally biased region" description="Basic and acidic residues" evidence="1">
    <location>
        <begin position="28"/>
        <end position="40"/>
    </location>
</feature>
<name>A0A392LXT2_9FABA</name>
<reference evidence="2 3" key="1">
    <citation type="journal article" date="2018" name="Front. Plant Sci.">
        <title>Red Clover (Trifolium pratense) and Zigzag Clover (T. medium) - A Picture of Genomic Similarities and Differences.</title>
        <authorList>
            <person name="Dluhosova J."/>
            <person name="Istvanek J."/>
            <person name="Nedelnik J."/>
            <person name="Repkova J."/>
        </authorList>
    </citation>
    <scope>NUCLEOTIDE SEQUENCE [LARGE SCALE GENOMIC DNA]</scope>
    <source>
        <strain evidence="3">cv. 10/8</strain>
        <tissue evidence="2">Leaf</tissue>
    </source>
</reference>
<feature type="region of interest" description="Disordered" evidence="1">
    <location>
        <begin position="1"/>
        <end position="40"/>
    </location>
</feature>
<evidence type="ECO:0000313" key="3">
    <source>
        <dbReference type="Proteomes" id="UP000265520"/>
    </source>
</evidence>
<organism evidence="2 3">
    <name type="scientific">Trifolium medium</name>
    <dbReference type="NCBI Taxonomy" id="97028"/>
    <lineage>
        <taxon>Eukaryota</taxon>
        <taxon>Viridiplantae</taxon>
        <taxon>Streptophyta</taxon>
        <taxon>Embryophyta</taxon>
        <taxon>Tracheophyta</taxon>
        <taxon>Spermatophyta</taxon>
        <taxon>Magnoliopsida</taxon>
        <taxon>eudicotyledons</taxon>
        <taxon>Gunneridae</taxon>
        <taxon>Pentapetalae</taxon>
        <taxon>rosids</taxon>
        <taxon>fabids</taxon>
        <taxon>Fabales</taxon>
        <taxon>Fabaceae</taxon>
        <taxon>Papilionoideae</taxon>
        <taxon>50 kb inversion clade</taxon>
        <taxon>NPAAA clade</taxon>
        <taxon>Hologalegina</taxon>
        <taxon>IRL clade</taxon>
        <taxon>Trifolieae</taxon>
        <taxon>Trifolium</taxon>
    </lineage>
</organism>
<accession>A0A392LXT2</accession>
<feature type="compositionally biased region" description="Gly residues" evidence="1">
    <location>
        <begin position="11"/>
        <end position="27"/>
    </location>
</feature>
<keyword evidence="3" id="KW-1185">Reference proteome</keyword>
<gene>
    <name evidence="2" type="ORF">A2U01_0000203</name>
</gene>
<dbReference type="EMBL" id="LXQA010000119">
    <property type="protein sequence ID" value="MCH79454.1"/>
    <property type="molecule type" value="Genomic_DNA"/>
</dbReference>
<evidence type="ECO:0000313" key="2">
    <source>
        <dbReference type="EMBL" id="MCH79454.1"/>
    </source>
</evidence>
<proteinExistence type="predicted"/>
<dbReference type="AlphaFoldDB" id="A0A392LXT2"/>
<comment type="caution">
    <text evidence="2">The sequence shown here is derived from an EMBL/GenBank/DDBJ whole genome shotgun (WGS) entry which is preliminary data.</text>
</comment>